<proteinExistence type="predicted"/>
<sequence>MIAKTISLLLPALLPSWRFFKTVAASPRVELRVDAGDWQEARPIPERVGLARMARRLVWNPRRNEQLYMVSLSERLAEDGRDHARAELERLVRAGLTGGERFQFRLVFLQREGTQIVKFIDYESPVLPVAEHVS</sequence>
<dbReference type="AlphaFoldDB" id="A0A238JGE9"/>
<keyword evidence="2" id="KW-1185">Reference proteome</keyword>
<organism evidence="1 2">
    <name type="scientific">Pelagimonas phthalicica</name>
    <dbReference type="NCBI Taxonomy" id="1037362"/>
    <lineage>
        <taxon>Bacteria</taxon>
        <taxon>Pseudomonadati</taxon>
        <taxon>Pseudomonadota</taxon>
        <taxon>Alphaproteobacteria</taxon>
        <taxon>Rhodobacterales</taxon>
        <taxon>Roseobacteraceae</taxon>
        <taxon>Pelagimonas</taxon>
    </lineage>
</organism>
<evidence type="ECO:0000313" key="2">
    <source>
        <dbReference type="Proteomes" id="UP000225972"/>
    </source>
</evidence>
<dbReference type="OrthoDB" id="5702680at2"/>
<protein>
    <submittedName>
        <fullName evidence="1">Uncharacterized protein</fullName>
    </submittedName>
</protein>
<reference evidence="2" key="1">
    <citation type="submission" date="2017-05" db="EMBL/GenBank/DDBJ databases">
        <authorList>
            <person name="Rodrigo-Torres L."/>
            <person name="Arahal R. D."/>
            <person name="Lucena T."/>
        </authorList>
    </citation>
    <scope>NUCLEOTIDE SEQUENCE [LARGE SCALE GENOMIC DNA]</scope>
    <source>
        <strain evidence="2">CECT 8649</strain>
    </source>
</reference>
<evidence type="ECO:0000313" key="1">
    <source>
        <dbReference type="EMBL" id="SMX29758.1"/>
    </source>
</evidence>
<dbReference type="Proteomes" id="UP000225972">
    <property type="component" value="Unassembled WGS sequence"/>
</dbReference>
<accession>A0A238JGE9</accession>
<name>A0A238JGE9_9RHOB</name>
<dbReference type="RefSeq" id="WP_099248306.1">
    <property type="nucleotide sequence ID" value="NZ_FXXP01000003.1"/>
</dbReference>
<gene>
    <name evidence="1" type="ORF">TRP8649_03897</name>
</gene>
<dbReference type="EMBL" id="FXXP01000003">
    <property type="protein sequence ID" value="SMX29758.1"/>
    <property type="molecule type" value="Genomic_DNA"/>
</dbReference>